<sequence length="167" mass="18922">MRKSDREDVLAKGAYSLVQLISVAARLKTMDIFVDIVSSIRRSVNSEVVKNPGVTTIGYRGIVKSCPRDAIVQVVEIMTRVAVRELTDSNVPSDVKNEAEKLITVLRNTVGNSEFNIIHAQVNDFFHKKRNLNRAKKKETVMLHPGLVRKRPKNVKTPFPMKKRKKN</sequence>
<accession>A0A1D2M3Q3</accession>
<keyword evidence="2" id="KW-1185">Reference proteome</keyword>
<proteinExistence type="predicted"/>
<protein>
    <submittedName>
        <fullName evidence="1">Uncharacterized protein</fullName>
    </submittedName>
</protein>
<dbReference type="AlphaFoldDB" id="A0A1D2M3Q3"/>
<evidence type="ECO:0000313" key="1">
    <source>
        <dbReference type="EMBL" id="ODM87605.1"/>
    </source>
</evidence>
<dbReference type="EMBL" id="LJIJ01004975">
    <property type="protein sequence ID" value="ODM87605.1"/>
    <property type="molecule type" value="Genomic_DNA"/>
</dbReference>
<reference evidence="1 2" key="1">
    <citation type="journal article" date="2016" name="Genome Biol. Evol.">
        <title>Gene Family Evolution Reflects Adaptation to Soil Environmental Stressors in the Genome of the Collembolan Orchesella cincta.</title>
        <authorList>
            <person name="Faddeeva-Vakhrusheva A."/>
            <person name="Derks M.F."/>
            <person name="Anvar S.Y."/>
            <person name="Agamennone V."/>
            <person name="Suring W."/>
            <person name="Smit S."/>
            <person name="van Straalen N.M."/>
            <person name="Roelofs D."/>
        </authorList>
    </citation>
    <scope>NUCLEOTIDE SEQUENCE [LARGE SCALE GENOMIC DNA]</scope>
    <source>
        <tissue evidence="1">Mixed pool</tissue>
    </source>
</reference>
<comment type="caution">
    <text evidence="1">The sequence shown here is derived from an EMBL/GenBank/DDBJ whole genome shotgun (WGS) entry which is preliminary data.</text>
</comment>
<gene>
    <name evidence="1" type="ORF">Ocin01_19078</name>
</gene>
<name>A0A1D2M3Q3_ORCCI</name>
<dbReference type="Proteomes" id="UP000094527">
    <property type="component" value="Unassembled WGS sequence"/>
</dbReference>
<organism evidence="1 2">
    <name type="scientific">Orchesella cincta</name>
    <name type="common">Springtail</name>
    <name type="synonym">Podura cincta</name>
    <dbReference type="NCBI Taxonomy" id="48709"/>
    <lineage>
        <taxon>Eukaryota</taxon>
        <taxon>Metazoa</taxon>
        <taxon>Ecdysozoa</taxon>
        <taxon>Arthropoda</taxon>
        <taxon>Hexapoda</taxon>
        <taxon>Collembola</taxon>
        <taxon>Entomobryomorpha</taxon>
        <taxon>Entomobryoidea</taxon>
        <taxon>Orchesellidae</taxon>
        <taxon>Orchesellinae</taxon>
        <taxon>Orchesella</taxon>
    </lineage>
</organism>
<evidence type="ECO:0000313" key="2">
    <source>
        <dbReference type="Proteomes" id="UP000094527"/>
    </source>
</evidence>